<reference evidence="1" key="2">
    <citation type="submission" date="2023-05" db="EMBL/GenBank/DDBJ databases">
        <authorList>
            <person name="Fouks B."/>
        </authorList>
    </citation>
    <scope>NUCLEOTIDE SEQUENCE</scope>
    <source>
        <strain evidence="1">Stay&amp;Tobe</strain>
        <tissue evidence="1">Testes</tissue>
    </source>
</reference>
<comment type="caution">
    <text evidence="1">The sequence shown here is derived from an EMBL/GenBank/DDBJ whole genome shotgun (WGS) entry which is preliminary data.</text>
</comment>
<evidence type="ECO:0000313" key="1">
    <source>
        <dbReference type="EMBL" id="KAJ9584091.1"/>
    </source>
</evidence>
<accession>A0AAD7ZPD2</accession>
<organism evidence="1 2">
    <name type="scientific">Diploptera punctata</name>
    <name type="common">Pacific beetle cockroach</name>
    <dbReference type="NCBI Taxonomy" id="6984"/>
    <lineage>
        <taxon>Eukaryota</taxon>
        <taxon>Metazoa</taxon>
        <taxon>Ecdysozoa</taxon>
        <taxon>Arthropoda</taxon>
        <taxon>Hexapoda</taxon>
        <taxon>Insecta</taxon>
        <taxon>Pterygota</taxon>
        <taxon>Neoptera</taxon>
        <taxon>Polyneoptera</taxon>
        <taxon>Dictyoptera</taxon>
        <taxon>Blattodea</taxon>
        <taxon>Blaberoidea</taxon>
        <taxon>Blaberidae</taxon>
        <taxon>Diplopterinae</taxon>
        <taxon>Diploptera</taxon>
    </lineage>
</organism>
<dbReference type="Proteomes" id="UP001233999">
    <property type="component" value="Unassembled WGS sequence"/>
</dbReference>
<dbReference type="AlphaFoldDB" id="A0AAD7ZPD2"/>
<protein>
    <submittedName>
        <fullName evidence="1">Uncharacterized protein</fullName>
    </submittedName>
</protein>
<evidence type="ECO:0000313" key="2">
    <source>
        <dbReference type="Proteomes" id="UP001233999"/>
    </source>
</evidence>
<sequence>MPLSQTVTDTVRRKEVDNFYLKQRDQYKDHTGRYHPLEFFRNADYKWQCPPDPTRVYLKFPQYYVNIEHHQYYH</sequence>
<reference evidence="1" key="1">
    <citation type="journal article" date="2023" name="IScience">
        <title>Live-bearing cockroach genome reveals convergent evolutionary mechanisms linked to viviparity in insects and beyond.</title>
        <authorList>
            <person name="Fouks B."/>
            <person name="Harrison M.C."/>
            <person name="Mikhailova A.A."/>
            <person name="Marchal E."/>
            <person name="English S."/>
            <person name="Carruthers M."/>
            <person name="Jennings E.C."/>
            <person name="Chiamaka E.L."/>
            <person name="Frigard R.A."/>
            <person name="Pippel M."/>
            <person name="Attardo G.M."/>
            <person name="Benoit J.B."/>
            <person name="Bornberg-Bauer E."/>
            <person name="Tobe S.S."/>
        </authorList>
    </citation>
    <scope>NUCLEOTIDE SEQUENCE</scope>
    <source>
        <strain evidence="1">Stay&amp;Tobe</strain>
    </source>
</reference>
<gene>
    <name evidence="1" type="ORF">L9F63_021563</name>
</gene>
<keyword evidence="2" id="KW-1185">Reference proteome</keyword>
<name>A0AAD7ZPD2_DIPPU</name>
<proteinExistence type="predicted"/>
<dbReference type="EMBL" id="JASPKZ010007470">
    <property type="protein sequence ID" value="KAJ9584091.1"/>
    <property type="molecule type" value="Genomic_DNA"/>
</dbReference>